<name>A0A485AUZ4_RAOPL</name>
<evidence type="ECO:0000313" key="2">
    <source>
        <dbReference type="Proteomes" id="UP000345637"/>
    </source>
</evidence>
<proteinExistence type="predicted"/>
<accession>A0A485AUZ4</accession>
<organism evidence="1 2">
    <name type="scientific">Raoultella planticola</name>
    <name type="common">Klebsiella planticola</name>
    <dbReference type="NCBI Taxonomy" id="575"/>
    <lineage>
        <taxon>Bacteria</taxon>
        <taxon>Pseudomonadati</taxon>
        <taxon>Pseudomonadota</taxon>
        <taxon>Gammaproteobacteria</taxon>
        <taxon>Enterobacterales</taxon>
        <taxon>Enterobacteriaceae</taxon>
        <taxon>Klebsiella/Raoultella group</taxon>
        <taxon>Raoultella</taxon>
    </lineage>
</organism>
<gene>
    <name evidence="1" type="ORF">NCTC12998_02100</name>
</gene>
<protein>
    <submittedName>
        <fullName evidence="1">Uncharacterized protein</fullName>
    </submittedName>
</protein>
<dbReference type="AlphaFoldDB" id="A0A485AUZ4"/>
<dbReference type="EMBL" id="CAADJE010000021">
    <property type="protein sequence ID" value="VFS63058.1"/>
    <property type="molecule type" value="Genomic_DNA"/>
</dbReference>
<dbReference type="Proteomes" id="UP000345637">
    <property type="component" value="Unassembled WGS sequence"/>
</dbReference>
<reference evidence="1 2" key="1">
    <citation type="submission" date="2019-03" db="EMBL/GenBank/DDBJ databases">
        <authorList>
            <consortium name="Pathogen Informatics"/>
        </authorList>
    </citation>
    <scope>NUCLEOTIDE SEQUENCE [LARGE SCALE GENOMIC DNA]</scope>
    <source>
        <strain evidence="1 2">NCTC12998</strain>
    </source>
</reference>
<evidence type="ECO:0000313" key="1">
    <source>
        <dbReference type="EMBL" id="VFS63058.1"/>
    </source>
</evidence>
<sequence>MTTAVLMVKAGSFQTADIEQGKNTANAQQQNS</sequence>